<dbReference type="SUPFAM" id="SSF48008">
    <property type="entry name" value="GntR ligand-binding domain-like"/>
    <property type="match status" value="1"/>
</dbReference>
<dbReference type="GO" id="GO:0003700">
    <property type="term" value="F:DNA-binding transcription factor activity"/>
    <property type="evidence" value="ECO:0007669"/>
    <property type="project" value="InterPro"/>
</dbReference>
<comment type="caution">
    <text evidence="5">The sequence shown here is derived from an EMBL/GenBank/DDBJ whole genome shotgun (WGS) entry which is preliminary data.</text>
</comment>
<feature type="domain" description="HTH gntR-type" evidence="4">
    <location>
        <begin position="59"/>
        <end position="126"/>
    </location>
</feature>
<evidence type="ECO:0000313" key="6">
    <source>
        <dbReference type="Proteomes" id="UP000297972"/>
    </source>
</evidence>
<gene>
    <name evidence="5" type="ORF">E4L95_03970</name>
</gene>
<dbReference type="EMBL" id="SRPG01000023">
    <property type="protein sequence ID" value="TGN67711.1"/>
    <property type="molecule type" value="Genomic_DNA"/>
</dbReference>
<keyword evidence="2" id="KW-0238">DNA-binding</keyword>
<dbReference type="AlphaFoldDB" id="A0A4Z1CR67"/>
<keyword evidence="3" id="KW-0804">Transcription</keyword>
<dbReference type="InterPro" id="IPR011711">
    <property type="entry name" value="GntR_C"/>
</dbReference>
<dbReference type="InterPro" id="IPR000524">
    <property type="entry name" value="Tscrpt_reg_HTH_GntR"/>
</dbReference>
<dbReference type="Pfam" id="PF00392">
    <property type="entry name" value="GntR"/>
    <property type="match status" value="1"/>
</dbReference>
<dbReference type="PANTHER" id="PTHR43537:SF49">
    <property type="entry name" value="TRANSCRIPTIONAL REGULATORY PROTEIN"/>
    <property type="match status" value="1"/>
</dbReference>
<dbReference type="SMART" id="SM00895">
    <property type="entry name" value="FCD"/>
    <property type="match status" value="1"/>
</dbReference>
<dbReference type="Gene3D" id="1.10.10.10">
    <property type="entry name" value="Winged helix-like DNA-binding domain superfamily/Winged helix DNA-binding domain"/>
    <property type="match status" value="1"/>
</dbReference>
<keyword evidence="6" id="KW-1185">Reference proteome</keyword>
<dbReference type="Pfam" id="PF07729">
    <property type="entry name" value="FCD"/>
    <property type="match status" value="1"/>
</dbReference>
<dbReference type="OrthoDB" id="7620579at2"/>
<accession>A0A4Z1CR67</accession>
<evidence type="ECO:0000256" key="1">
    <source>
        <dbReference type="ARBA" id="ARBA00023015"/>
    </source>
</evidence>
<dbReference type="PROSITE" id="PS50949">
    <property type="entry name" value="HTH_GNTR"/>
    <property type="match status" value="1"/>
</dbReference>
<dbReference type="InterPro" id="IPR008920">
    <property type="entry name" value="TF_FadR/GntR_C"/>
</dbReference>
<sequence length="266" mass="27993">MRGRDHGTGPIAGRAAARQEIETGHGLSGGDGIGGECLATCIQVRTSGIQLMEMPMSAPRSADQIHATLSAQIVAGGLRPGDALAETALAGQFGLSRTPVREALQRLAAEGLVERGPRRAFAVRRMSSEALRHLFEALAELEALCAGMAALRMTPADHAMLAGVLERADAPDADYAGLNMRFHQILRQGAGNDVLAAVLEDLNRRSLPWRNAQFEARAERVGASRAEHRAILAAITARDADGAAGAMRAHMGAALGVILEMLAARD</sequence>
<organism evidence="5 6">
    <name type="scientific">Paracoccus liaowanqingii</name>
    <dbReference type="NCBI Taxonomy" id="2560053"/>
    <lineage>
        <taxon>Bacteria</taxon>
        <taxon>Pseudomonadati</taxon>
        <taxon>Pseudomonadota</taxon>
        <taxon>Alphaproteobacteria</taxon>
        <taxon>Rhodobacterales</taxon>
        <taxon>Paracoccaceae</taxon>
        <taxon>Paracoccus</taxon>
    </lineage>
</organism>
<name>A0A4Z1CR67_9RHOB</name>
<evidence type="ECO:0000256" key="3">
    <source>
        <dbReference type="ARBA" id="ARBA00023163"/>
    </source>
</evidence>
<proteinExistence type="predicted"/>
<dbReference type="Gene3D" id="1.20.120.530">
    <property type="entry name" value="GntR ligand-binding domain-like"/>
    <property type="match status" value="1"/>
</dbReference>
<evidence type="ECO:0000313" key="5">
    <source>
        <dbReference type="EMBL" id="TGN67711.1"/>
    </source>
</evidence>
<evidence type="ECO:0000256" key="2">
    <source>
        <dbReference type="ARBA" id="ARBA00023125"/>
    </source>
</evidence>
<dbReference type="InterPro" id="IPR036388">
    <property type="entry name" value="WH-like_DNA-bd_sf"/>
</dbReference>
<dbReference type="CDD" id="cd07377">
    <property type="entry name" value="WHTH_GntR"/>
    <property type="match status" value="1"/>
</dbReference>
<dbReference type="PRINTS" id="PR00035">
    <property type="entry name" value="HTHGNTR"/>
</dbReference>
<dbReference type="PANTHER" id="PTHR43537">
    <property type="entry name" value="TRANSCRIPTIONAL REGULATOR, GNTR FAMILY"/>
    <property type="match status" value="1"/>
</dbReference>
<dbReference type="GO" id="GO:0003677">
    <property type="term" value="F:DNA binding"/>
    <property type="evidence" value="ECO:0007669"/>
    <property type="project" value="UniProtKB-KW"/>
</dbReference>
<dbReference type="Proteomes" id="UP000297972">
    <property type="component" value="Unassembled WGS sequence"/>
</dbReference>
<dbReference type="InterPro" id="IPR036390">
    <property type="entry name" value="WH_DNA-bd_sf"/>
</dbReference>
<evidence type="ECO:0000259" key="4">
    <source>
        <dbReference type="PROSITE" id="PS50949"/>
    </source>
</evidence>
<dbReference type="SUPFAM" id="SSF46785">
    <property type="entry name" value="Winged helix' DNA-binding domain"/>
    <property type="match status" value="1"/>
</dbReference>
<protein>
    <submittedName>
        <fullName evidence="5">GntR family transcriptional regulator</fullName>
    </submittedName>
</protein>
<keyword evidence="1" id="KW-0805">Transcription regulation</keyword>
<reference evidence="5 6" key="1">
    <citation type="submission" date="2019-03" db="EMBL/GenBank/DDBJ databases">
        <authorList>
            <person name="Li J."/>
        </authorList>
    </citation>
    <scope>NUCLEOTIDE SEQUENCE [LARGE SCALE GENOMIC DNA]</scope>
    <source>
        <strain evidence="5 6">3058</strain>
    </source>
</reference>
<dbReference type="SMART" id="SM00345">
    <property type="entry name" value="HTH_GNTR"/>
    <property type="match status" value="1"/>
</dbReference>